<keyword evidence="4" id="KW-0449">Lipoprotein</keyword>
<dbReference type="EMBL" id="CM000913">
    <property type="protein sequence ID" value="EFG05400.1"/>
    <property type="molecule type" value="Genomic_DNA"/>
</dbReference>
<accession>E2Q868</accession>
<dbReference type="PANTHER" id="PTHR36933:SF1">
    <property type="entry name" value="SLL0788 PROTEIN"/>
    <property type="match status" value="1"/>
</dbReference>
<dbReference type="Gene3D" id="1.20.1260.10">
    <property type="match status" value="1"/>
</dbReference>
<dbReference type="OrthoDB" id="26872at2"/>
<evidence type="ECO:0000259" key="3">
    <source>
        <dbReference type="Pfam" id="PF03713"/>
    </source>
</evidence>
<proteinExistence type="predicted"/>
<dbReference type="InterPro" id="IPR005183">
    <property type="entry name" value="DUF305_CopM-like"/>
</dbReference>
<evidence type="ECO:0000313" key="4">
    <source>
        <dbReference type="EMBL" id="EFG05400.1"/>
    </source>
</evidence>
<dbReference type="KEGG" id="sclf:BB341_26155"/>
<feature type="compositionally biased region" description="Low complexity" evidence="1">
    <location>
        <begin position="45"/>
        <end position="73"/>
    </location>
</feature>
<evidence type="ECO:0000256" key="2">
    <source>
        <dbReference type="SAM" id="SignalP"/>
    </source>
</evidence>
<dbReference type="GeneID" id="93732972"/>
<feature type="domain" description="DUF305" evidence="3">
    <location>
        <begin position="78"/>
        <end position="227"/>
    </location>
</feature>
<keyword evidence="5" id="KW-1185">Reference proteome</keyword>
<evidence type="ECO:0000313" key="5">
    <source>
        <dbReference type="Proteomes" id="UP000002357"/>
    </source>
</evidence>
<dbReference type="STRING" id="1901.BB341_26155"/>
<sequence length="230" mass="23787">MTASPRPSRGAVLRRRGALLAAVVAAGLTLAACGGDDDMAGMDHGGTQSSAAGPASPDAAAGSGSGANPAPGAFNDTDVMFAQMMIPHHEQALEMSALADGRAEDTEITALAREISGAQDPEIQKMTSWLRAWGKPGTAPMDHGSGHGSESGGMARMMSAKDLAGLKAAQGRAFDRAFAQLMIDHHKGAVEMAEDERKNGRNATARQLAEDVITTQSAEIARLEKILARL</sequence>
<dbReference type="PROSITE" id="PS51257">
    <property type="entry name" value="PROKAR_LIPOPROTEIN"/>
    <property type="match status" value="1"/>
</dbReference>
<feature type="chain" id="PRO_5003163295" evidence="2">
    <location>
        <begin position="32"/>
        <end position="230"/>
    </location>
</feature>
<reference evidence="4 5" key="1">
    <citation type="journal article" date="2010" name="Genome Biol. Evol.">
        <title>The sequence of a 1.8-mb bacterial linear plasmid reveals a rich evolutionary reservoir of secondary metabolic pathways.</title>
        <authorList>
            <person name="Medema M.H."/>
            <person name="Trefzer A."/>
            <person name="Kovalchuk A."/>
            <person name="van den Berg M."/>
            <person name="Mueller U."/>
            <person name="Heijne W."/>
            <person name="Wu L."/>
            <person name="Alam M.T."/>
            <person name="Ronning C.M."/>
            <person name="Nierman W.C."/>
            <person name="Bovenberg R.A.L."/>
            <person name="Breitling R."/>
            <person name="Takano E."/>
        </authorList>
    </citation>
    <scope>NUCLEOTIDE SEQUENCE [LARGE SCALE GENOMIC DNA]</scope>
    <source>
        <strain evidence="5">ATCC 27064 / DSM 738 / JCM 4710 / NBRC 13307 / NCIMB 12785 / NRRL 3585 / VKM Ac-602</strain>
    </source>
</reference>
<dbReference type="InterPro" id="IPR012347">
    <property type="entry name" value="Ferritin-like"/>
</dbReference>
<gene>
    <name evidence="4" type="ORF">SCLAV_0324</name>
</gene>
<evidence type="ECO:0000256" key="1">
    <source>
        <dbReference type="SAM" id="MobiDB-lite"/>
    </source>
</evidence>
<dbReference type="PANTHER" id="PTHR36933">
    <property type="entry name" value="SLL0788 PROTEIN"/>
    <property type="match status" value="1"/>
</dbReference>
<dbReference type="eggNOG" id="COG3544">
    <property type="taxonomic scope" value="Bacteria"/>
</dbReference>
<dbReference type="Proteomes" id="UP000002357">
    <property type="component" value="Chromosome"/>
</dbReference>
<protein>
    <submittedName>
        <fullName evidence="4">Lipoprotein</fullName>
    </submittedName>
</protein>
<dbReference type="AlphaFoldDB" id="E2Q868"/>
<feature type="signal peptide" evidence="2">
    <location>
        <begin position="1"/>
        <end position="31"/>
    </location>
</feature>
<keyword evidence="2" id="KW-0732">Signal</keyword>
<feature type="region of interest" description="Disordered" evidence="1">
    <location>
        <begin position="41"/>
        <end position="74"/>
    </location>
</feature>
<dbReference type="RefSeq" id="WP_003959442.1">
    <property type="nucleotide sequence ID" value="NZ_CM000913.1"/>
</dbReference>
<name>E2Q868_STRCL</name>
<organism evidence="4 5">
    <name type="scientific">Streptomyces clavuligerus</name>
    <dbReference type="NCBI Taxonomy" id="1901"/>
    <lineage>
        <taxon>Bacteria</taxon>
        <taxon>Bacillati</taxon>
        <taxon>Actinomycetota</taxon>
        <taxon>Actinomycetes</taxon>
        <taxon>Kitasatosporales</taxon>
        <taxon>Streptomycetaceae</taxon>
        <taxon>Streptomyces</taxon>
    </lineage>
</organism>
<dbReference type="Pfam" id="PF03713">
    <property type="entry name" value="DUF305"/>
    <property type="match status" value="1"/>
</dbReference>